<dbReference type="Pfam" id="PF20152">
    <property type="entry name" value="DUF6534"/>
    <property type="match status" value="1"/>
</dbReference>
<gene>
    <name evidence="3" type="ORF">P691DRAFT_649194</name>
</gene>
<dbReference type="OrthoDB" id="3183258at2759"/>
<dbReference type="PANTHER" id="PTHR40465">
    <property type="entry name" value="CHROMOSOME 1, WHOLE GENOME SHOTGUN SEQUENCE"/>
    <property type="match status" value="1"/>
</dbReference>
<feature type="transmembrane region" description="Helical" evidence="1">
    <location>
        <begin position="120"/>
        <end position="138"/>
    </location>
</feature>
<keyword evidence="1" id="KW-0812">Transmembrane</keyword>
<feature type="transmembrane region" description="Helical" evidence="1">
    <location>
        <begin position="6"/>
        <end position="30"/>
    </location>
</feature>
<comment type="caution">
    <text evidence="3">The sequence shown here is derived from an EMBL/GenBank/DDBJ whole genome shotgun (WGS) entry which is preliminary data.</text>
</comment>
<feature type="transmembrane region" description="Helical" evidence="1">
    <location>
        <begin position="199"/>
        <end position="220"/>
    </location>
</feature>
<dbReference type="EMBL" id="MU151628">
    <property type="protein sequence ID" value="KAF9442463.1"/>
    <property type="molecule type" value="Genomic_DNA"/>
</dbReference>
<evidence type="ECO:0000259" key="2">
    <source>
        <dbReference type="Pfam" id="PF20152"/>
    </source>
</evidence>
<dbReference type="AlphaFoldDB" id="A0A9P6BYH2"/>
<accession>A0A9P6BYH2</accession>
<keyword evidence="1" id="KW-0472">Membrane</keyword>
<dbReference type="Proteomes" id="UP000807342">
    <property type="component" value="Unassembled WGS sequence"/>
</dbReference>
<evidence type="ECO:0000313" key="4">
    <source>
        <dbReference type="Proteomes" id="UP000807342"/>
    </source>
</evidence>
<sequence length="249" mass="27831">SHTSEGPMLIGLLINMFLFGTMMVQVYIYYTTYKEDCIWLKLLIFAVFIVDAVNAAENILYIYAGVITHFGDSEYLTKVSGGMSMIFCLDSASSPLLQVIIGIIVQLFFAWRIFALTRSWVMVTVVAALASVVSPPHMRFFLTQILQYSGHSRDVFVILWLAGTSAADIVITASLVWYLQRHKTGFRASDMMVNHVIRVTIQTGLVTSVVAIMDLVFFLVKPDSGMHMLFNIPLSKVYSNSLASSLNSR</sequence>
<reference evidence="3" key="1">
    <citation type="submission" date="2020-11" db="EMBL/GenBank/DDBJ databases">
        <authorList>
            <consortium name="DOE Joint Genome Institute"/>
            <person name="Ahrendt S."/>
            <person name="Riley R."/>
            <person name="Andreopoulos W."/>
            <person name="Labutti K."/>
            <person name="Pangilinan J."/>
            <person name="Ruiz-Duenas F.J."/>
            <person name="Barrasa J.M."/>
            <person name="Sanchez-Garcia M."/>
            <person name="Camarero S."/>
            <person name="Miyauchi S."/>
            <person name="Serrano A."/>
            <person name="Linde D."/>
            <person name="Babiker R."/>
            <person name="Drula E."/>
            <person name="Ayuso-Fernandez I."/>
            <person name="Pacheco R."/>
            <person name="Padilla G."/>
            <person name="Ferreira P."/>
            <person name="Barriuso J."/>
            <person name="Kellner H."/>
            <person name="Castanera R."/>
            <person name="Alfaro M."/>
            <person name="Ramirez L."/>
            <person name="Pisabarro A.G."/>
            <person name="Kuo A."/>
            <person name="Tritt A."/>
            <person name="Lipzen A."/>
            <person name="He G."/>
            <person name="Yan M."/>
            <person name="Ng V."/>
            <person name="Cullen D."/>
            <person name="Martin F."/>
            <person name="Rosso M.-N."/>
            <person name="Henrissat B."/>
            <person name="Hibbett D."/>
            <person name="Martinez A.T."/>
            <person name="Grigoriev I.V."/>
        </authorList>
    </citation>
    <scope>NUCLEOTIDE SEQUENCE</scope>
    <source>
        <strain evidence="3">MF-IS2</strain>
    </source>
</reference>
<protein>
    <recommendedName>
        <fullName evidence="2">DUF6534 domain-containing protein</fullName>
    </recommendedName>
</protein>
<feature type="transmembrane region" description="Helical" evidence="1">
    <location>
        <begin position="42"/>
        <end position="64"/>
    </location>
</feature>
<feature type="non-terminal residue" evidence="3">
    <location>
        <position position="249"/>
    </location>
</feature>
<name>A0A9P6BYH2_9AGAR</name>
<feature type="transmembrane region" description="Helical" evidence="1">
    <location>
        <begin position="84"/>
        <end position="108"/>
    </location>
</feature>
<evidence type="ECO:0000313" key="3">
    <source>
        <dbReference type="EMBL" id="KAF9442463.1"/>
    </source>
</evidence>
<feature type="domain" description="DUF6534" evidence="2">
    <location>
        <begin position="165"/>
        <end position="249"/>
    </location>
</feature>
<keyword evidence="1" id="KW-1133">Transmembrane helix</keyword>
<organism evidence="3 4">
    <name type="scientific">Macrolepiota fuliginosa MF-IS2</name>
    <dbReference type="NCBI Taxonomy" id="1400762"/>
    <lineage>
        <taxon>Eukaryota</taxon>
        <taxon>Fungi</taxon>
        <taxon>Dikarya</taxon>
        <taxon>Basidiomycota</taxon>
        <taxon>Agaricomycotina</taxon>
        <taxon>Agaricomycetes</taxon>
        <taxon>Agaricomycetidae</taxon>
        <taxon>Agaricales</taxon>
        <taxon>Agaricineae</taxon>
        <taxon>Agaricaceae</taxon>
        <taxon>Macrolepiota</taxon>
    </lineage>
</organism>
<feature type="transmembrane region" description="Helical" evidence="1">
    <location>
        <begin position="158"/>
        <end position="179"/>
    </location>
</feature>
<dbReference type="InterPro" id="IPR045339">
    <property type="entry name" value="DUF6534"/>
</dbReference>
<proteinExistence type="predicted"/>
<feature type="non-terminal residue" evidence="3">
    <location>
        <position position="1"/>
    </location>
</feature>
<keyword evidence="4" id="KW-1185">Reference proteome</keyword>
<dbReference type="PANTHER" id="PTHR40465:SF1">
    <property type="entry name" value="DUF6534 DOMAIN-CONTAINING PROTEIN"/>
    <property type="match status" value="1"/>
</dbReference>
<evidence type="ECO:0000256" key="1">
    <source>
        <dbReference type="SAM" id="Phobius"/>
    </source>
</evidence>